<dbReference type="Proteomes" id="UP000607653">
    <property type="component" value="Unassembled WGS sequence"/>
</dbReference>
<proteinExistence type="predicted"/>
<dbReference type="AlphaFoldDB" id="A0A822Y3N7"/>
<organism evidence="2 3">
    <name type="scientific">Nelumbo nucifera</name>
    <name type="common">Sacred lotus</name>
    <dbReference type="NCBI Taxonomy" id="4432"/>
    <lineage>
        <taxon>Eukaryota</taxon>
        <taxon>Viridiplantae</taxon>
        <taxon>Streptophyta</taxon>
        <taxon>Embryophyta</taxon>
        <taxon>Tracheophyta</taxon>
        <taxon>Spermatophyta</taxon>
        <taxon>Magnoliopsida</taxon>
        <taxon>Proteales</taxon>
        <taxon>Nelumbonaceae</taxon>
        <taxon>Nelumbo</taxon>
    </lineage>
</organism>
<keyword evidence="3" id="KW-1185">Reference proteome</keyword>
<gene>
    <name evidence="2" type="ORF">HUJ06_027377</name>
</gene>
<sequence>MANLVEDKESMGKRGSSRNATVLASNSWAENKLVTGSARSALFLLLPARRARLWRSHRFR</sequence>
<dbReference type="EMBL" id="DUZY01000002">
    <property type="protein sequence ID" value="DAD25909.1"/>
    <property type="molecule type" value="Genomic_DNA"/>
</dbReference>
<reference evidence="2 3" key="1">
    <citation type="journal article" date="2020" name="Mol. Biol. Evol.">
        <title>Distinct Expression and Methylation Patterns for Genes with Different Fates following a Single Whole-Genome Duplication in Flowering Plants.</title>
        <authorList>
            <person name="Shi T."/>
            <person name="Rahmani R.S."/>
            <person name="Gugger P.F."/>
            <person name="Wang M."/>
            <person name="Li H."/>
            <person name="Zhang Y."/>
            <person name="Li Z."/>
            <person name="Wang Q."/>
            <person name="Van de Peer Y."/>
            <person name="Marchal K."/>
            <person name="Chen J."/>
        </authorList>
    </citation>
    <scope>NUCLEOTIDE SEQUENCE [LARGE SCALE GENOMIC DNA]</scope>
    <source>
        <tissue evidence="2">Leaf</tissue>
    </source>
</reference>
<feature type="compositionally biased region" description="Basic and acidic residues" evidence="1">
    <location>
        <begin position="1"/>
        <end position="12"/>
    </location>
</feature>
<accession>A0A822Y3N7</accession>
<name>A0A822Y3N7_NELNU</name>
<feature type="region of interest" description="Disordered" evidence="1">
    <location>
        <begin position="1"/>
        <end position="21"/>
    </location>
</feature>
<protein>
    <submittedName>
        <fullName evidence="2">Uncharacterized protein</fullName>
    </submittedName>
</protein>
<comment type="caution">
    <text evidence="2">The sequence shown here is derived from an EMBL/GenBank/DDBJ whole genome shotgun (WGS) entry which is preliminary data.</text>
</comment>
<evidence type="ECO:0000256" key="1">
    <source>
        <dbReference type="SAM" id="MobiDB-lite"/>
    </source>
</evidence>
<evidence type="ECO:0000313" key="3">
    <source>
        <dbReference type="Proteomes" id="UP000607653"/>
    </source>
</evidence>
<evidence type="ECO:0000313" key="2">
    <source>
        <dbReference type="EMBL" id="DAD25909.1"/>
    </source>
</evidence>